<feature type="region of interest" description="Disordered" evidence="7">
    <location>
        <begin position="1"/>
        <end position="73"/>
    </location>
</feature>
<feature type="region of interest" description="Disordered" evidence="7">
    <location>
        <begin position="1562"/>
        <end position="1610"/>
    </location>
</feature>
<feature type="domain" description="DRBM" evidence="8">
    <location>
        <begin position="1474"/>
        <end position="1548"/>
    </location>
</feature>
<accession>A0A9Q1HAL2</accession>
<feature type="domain" description="RNase III" evidence="9">
    <location>
        <begin position="1089"/>
        <end position="1269"/>
    </location>
</feature>
<dbReference type="GO" id="GO:0003723">
    <property type="term" value="F:RNA binding"/>
    <property type="evidence" value="ECO:0007669"/>
    <property type="project" value="UniProtKB-UniRule"/>
</dbReference>
<feature type="region of interest" description="Disordered" evidence="7">
    <location>
        <begin position="106"/>
        <end position="581"/>
    </location>
</feature>
<dbReference type="PROSITE" id="PS50142">
    <property type="entry name" value="RNASE_3_2"/>
    <property type="match status" value="2"/>
</dbReference>
<dbReference type="InterPro" id="IPR011907">
    <property type="entry name" value="RNase_III"/>
</dbReference>
<dbReference type="EMBL" id="JAIZAY010000007">
    <property type="protein sequence ID" value="KAJ8038865.1"/>
    <property type="molecule type" value="Genomic_DNA"/>
</dbReference>
<keyword evidence="4" id="KW-0378">Hydrolase</keyword>
<feature type="compositionally biased region" description="Basic and acidic residues" evidence="7">
    <location>
        <begin position="106"/>
        <end position="117"/>
    </location>
</feature>
<evidence type="ECO:0000256" key="7">
    <source>
        <dbReference type="SAM" id="MobiDB-lite"/>
    </source>
</evidence>
<evidence type="ECO:0000313" key="11">
    <source>
        <dbReference type="Proteomes" id="UP001152320"/>
    </source>
</evidence>
<feature type="compositionally biased region" description="Basic and acidic residues" evidence="7">
    <location>
        <begin position="1564"/>
        <end position="1582"/>
    </location>
</feature>
<evidence type="ECO:0000256" key="1">
    <source>
        <dbReference type="ARBA" id="ARBA00010183"/>
    </source>
</evidence>
<feature type="compositionally biased region" description="Basic and acidic residues" evidence="7">
    <location>
        <begin position="465"/>
        <end position="512"/>
    </location>
</feature>
<dbReference type="SUPFAM" id="SSF69065">
    <property type="entry name" value="RNase III domain-like"/>
    <property type="match status" value="2"/>
</dbReference>
<gene>
    <name evidence="10" type="ORF">HOLleu_16420</name>
</gene>
<proteinExistence type="inferred from homology"/>
<feature type="compositionally biased region" description="Basic and acidic residues" evidence="7">
    <location>
        <begin position="434"/>
        <end position="453"/>
    </location>
</feature>
<dbReference type="CDD" id="cd19877">
    <property type="entry name" value="DSRM_RNAse_III_meta_like"/>
    <property type="match status" value="1"/>
</dbReference>
<feature type="region of interest" description="Disordered" evidence="7">
    <location>
        <begin position="678"/>
        <end position="728"/>
    </location>
</feature>
<feature type="compositionally biased region" description="Basic and acidic residues" evidence="7">
    <location>
        <begin position="539"/>
        <end position="563"/>
    </location>
</feature>
<dbReference type="InterPro" id="IPR058938">
    <property type="entry name" value="Helical_CED_Drosha"/>
</dbReference>
<feature type="compositionally biased region" description="Polar residues" evidence="7">
    <location>
        <begin position="298"/>
        <end position="366"/>
    </location>
</feature>
<keyword evidence="11" id="KW-1185">Reference proteome</keyword>
<dbReference type="GO" id="GO:0031054">
    <property type="term" value="P:pre-miRNA processing"/>
    <property type="evidence" value="ECO:0007669"/>
    <property type="project" value="InterPro"/>
</dbReference>
<dbReference type="GO" id="GO:0004525">
    <property type="term" value="F:ribonuclease III activity"/>
    <property type="evidence" value="ECO:0007669"/>
    <property type="project" value="InterPro"/>
</dbReference>
<protein>
    <submittedName>
        <fullName evidence="10">Ribonuclease 3</fullName>
    </submittedName>
</protein>
<feature type="compositionally biased region" description="Polar residues" evidence="7">
    <location>
        <begin position="151"/>
        <end position="161"/>
    </location>
</feature>
<evidence type="ECO:0000256" key="2">
    <source>
        <dbReference type="ARBA" id="ARBA00022722"/>
    </source>
</evidence>
<dbReference type="GO" id="GO:0006364">
    <property type="term" value="P:rRNA processing"/>
    <property type="evidence" value="ECO:0007669"/>
    <property type="project" value="InterPro"/>
</dbReference>
<dbReference type="GO" id="GO:0070877">
    <property type="term" value="C:microprocessor complex"/>
    <property type="evidence" value="ECO:0007669"/>
    <property type="project" value="TreeGrafter"/>
</dbReference>
<evidence type="ECO:0000313" key="10">
    <source>
        <dbReference type="EMBL" id="KAJ8038865.1"/>
    </source>
</evidence>
<dbReference type="InterPro" id="IPR000999">
    <property type="entry name" value="RNase_III_dom"/>
</dbReference>
<dbReference type="InterPro" id="IPR014720">
    <property type="entry name" value="dsRBD_dom"/>
</dbReference>
<feature type="compositionally biased region" description="Polar residues" evidence="7">
    <location>
        <begin position="232"/>
        <end position="241"/>
    </location>
</feature>
<dbReference type="OrthoDB" id="67027at2759"/>
<organism evidence="10 11">
    <name type="scientific">Holothuria leucospilota</name>
    <name type="common">Black long sea cucumber</name>
    <name type="synonym">Mertensiothuria leucospilota</name>
    <dbReference type="NCBI Taxonomy" id="206669"/>
    <lineage>
        <taxon>Eukaryota</taxon>
        <taxon>Metazoa</taxon>
        <taxon>Echinodermata</taxon>
        <taxon>Eleutherozoa</taxon>
        <taxon>Echinozoa</taxon>
        <taxon>Holothuroidea</taxon>
        <taxon>Aspidochirotacea</taxon>
        <taxon>Aspidochirotida</taxon>
        <taxon>Holothuriidae</taxon>
        <taxon>Holothuria</taxon>
    </lineage>
</organism>
<name>A0A9Q1HAL2_HOLLE</name>
<feature type="compositionally biased region" description="Basic and acidic residues" evidence="7">
    <location>
        <begin position="367"/>
        <end position="424"/>
    </location>
</feature>
<evidence type="ECO:0000256" key="6">
    <source>
        <dbReference type="PROSITE-ProRule" id="PRU00266"/>
    </source>
</evidence>
<dbReference type="InterPro" id="IPR044442">
    <property type="entry name" value="RNAse_III_DSRM__animal"/>
</dbReference>
<dbReference type="Pfam" id="PF00636">
    <property type="entry name" value="Ribonuclease_3"/>
    <property type="match status" value="1"/>
</dbReference>
<dbReference type="Gene3D" id="3.30.160.20">
    <property type="match status" value="1"/>
</dbReference>
<evidence type="ECO:0000256" key="3">
    <source>
        <dbReference type="ARBA" id="ARBA00022759"/>
    </source>
</evidence>
<dbReference type="SMART" id="SM00358">
    <property type="entry name" value="DSRM"/>
    <property type="match status" value="1"/>
</dbReference>
<comment type="caution">
    <text evidence="10">The sequence shown here is derived from an EMBL/GenBank/DDBJ whole genome shotgun (WGS) entry which is preliminary data.</text>
</comment>
<dbReference type="SUPFAM" id="SSF54768">
    <property type="entry name" value="dsRNA-binding domain-like"/>
    <property type="match status" value="1"/>
</dbReference>
<dbReference type="PANTHER" id="PTHR11207">
    <property type="entry name" value="RIBONUCLEASE III"/>
    <property type="match status" value="1"/>
</dbReference>
<reference evidence="10" key="1">
    <citation type="submission" date="2021-10" db="EMBL/GenBank/DDBJ databases">
        <title>Tropical sea cucumber genome reveals ecological adaptation and Cuvierian tubules defense mechanism.</title>
        <authorList>
            <person name="Chen T."/>
        </authorList>
    </citation>
    <scope>NUCLEOTIDE SEQUENCE</scope>
    <source>
        <strain evidence="10">Nanhai2018</strain>
        <tissue evidence="10">Muscle</tissue>
    </source>
</reference>
<feature type="compositionally biased region" description="Polar residues" evidence="7">
    <location>
        <begin position="16"/>
        <end position="31"/>
    </location>
</feature>
<evidence type="ECO:0000259" key="9">
    <source>
        <dbReference type="PROSITE" id="PS50142"/>
    </source>
</evidence>
<feature type="compositionally biased region" description="Acidic residues" evidence="7">
    <location>
        <begin position="704"/>
        <end position="716"/>
    </location>
</feature>
<keyword evidence="5 6" id="KW-0694">RNA-binding</keyword>
<sequence>MMHSSSLRGRGGNNSPYHAQSRLYNQGNEGVTGSPSGQSHPSSSELYGNVGPPNEQIVGMNSRPLGEHDSGSWHGQVGFGGPVIPGKGPHVTYRVGGYNEGKQDQHLPPGEDMHRSQVPESSFGRGRNYSPYHAQSGLYNQGNERVIGTPSGASHPSSSHLYGNVRPPNEQIVGMNARPLSEHDSGSWHGQAGFGGSVIPGKGPHVTRVGGYGEAKQDQHLPPGEDMHRSQVPESSVQNSKWAGRSKWDQHPTQWSSGDLNDMYKGSQAIGEGTSRGHSGALLSKKDLSSPSRGLRVSMSQSYPPRPMHTSSTGESSEKSNTYSSRVNSSLTAGSYHSQQRGLKSTRSLEGNSSTKFVQHKQSFSENRSKKDYPSPRYSGEKSSSRPLERGYRDTHKGSRKRNESPRCSSERSHSNVSERDKRRESRKRSQSPRHSEGRRTSSRDRRERDRHSGSKRRSPSPKCSESRSRSRFSGREEKDSNRSEKRSLSPRRSESQRASRSDGRDERDFHRGWGKRSLSPRTPDRHSKRQRGNSPGEWRGRNYARERSRANEHYVNRDKNTQDSHSSSSEQRLNPKTNAKWNEFEEAIAKERKEEELLESIISTSTGVNVEETEGDATSKWVQSSSRENYYTIDPACQSENSTVAATQSLKDLLAKFKRDILDKCTEAKAVQPKHEIPSWGHHSHHHHHHHHQSDESSSSDSDSSEDEDEEEEESKETTDAATILKIKEDHPARLAENLWYNDKGQLNDRPACRCSVKSQKVGIRHNIYPGEKPYPICDPFTNNLKALHHYVIEISPSTNFISPSPTVIKYDDREFIFEGLSLFSHVPVDDVPPCHVVRFGIEYRLSVVKQDPLENFVVQELDYFSDFLFTEILELYDFDYSDRQGGCRRFHFMPRFARLLPNKGREILSMHQVMSYLLNSHKPVIAEDKLADILKLDGIKWSRFLDFIKSMIVIAPGKKPSSVRVDQIDRDQSVCTKTEKRFPLVIHAGARPAQLLYITDPEYRKLHKQYLRMRHLLHNRKSHEDQQSYINIQNELARIRKEAYQSKEVTSEIDSSQIFITGIRSDICQHALIMPVLIIHVRYFLCLDKLNEKLGNIFTSKILLKRAMTHPSYRLTFGMNSDHIRNSIFNCGFRRPETGDKTWRQMETRKRGIVNLVKIMSRLAEEEEVQSNIHHYERLEFLGDAVVEFITSTTLYHLFPNVEEGGLAVYRQALVENQHLAKLARKLELGSFMLYAHGQDLCRDQDLRHAEANCLEALLGAIYLDCGIEVARKVFCQLLFEDEVLSKIWIEYPKHPLQLQLPEGDRHMIPDSPVLQNIVKFEEITGIRFKHIRLLARAFTHRTVGFTDLTLGHNQRMEFLGDSVMQLVVSEYLYKHFPEHHEGHLSLLRSSLVNNKTQAIVCQDLGLEDYIVDVTVSRFARKGFPVKMQADLLEALVGAMYVDRGLEAVEVFCNVCIFPRLREFIIEQDWNDDKSKLQQVVLTLRKIGEAPDIPQYKLLKRSGPTNATMFTVAVFFRNERIGKGTADSVRAAEKMAAKDALQKGHYEQIKFQTKLMSSLYPDEYHPPEMGKRRPREEKKPLPKQYALESTRNRRKDGGKEDRAGRGVS</sequence>
<keyword evidence="3" id="KW-0255">Endonuclease</keyword>
<feature type="compositionally biased region" description="Low complexity" evidence="7">
    <location>
        <begin position="33"/>
        <end position="44"/>
    </location>
</feature>
<dbReference type="Proteomes" id="UP001152320">
    <property type="component" value="Chromosome 7"/>
</dbReference>
<dbReference type="Gene3D" id="1.10.1520.10">
    <property type="entry name" value="Ribonuclease III domain"/>
    <property type="match status" value="2"/>
</dbReference>
<dbReference type="FunFam" id="1.10.1520.10:FF:000002">
    <property type="entry name" value="Drosha ribonuclease III"/>
    <property type="match status" value="1"/>
</dbReference>
<feature type="compositionally biased region" description="Basic residues" evidence="7">
    <location>
        <begin position="683"/>
        <end position="693"/>
    </location>
</feature>
<dbReference type="PROSITE" id="PS00517">
    <property type="entry name" value="RNASE_3_1"/>
    <property type="match status" value="2"/>
</dbReference>
<dbReference type="Pfam" id="PF26050">
    <property type="entry name" value="Helical_CED_Drosha"/>
    <property type="match status" value="1"/>
</dbReference>
<dbReference type="SMART" id="SM00535">
    <property type="entry name" value="RIBOc"/>
    <property type="match status" value="2"/>
</dbReference>
<dbReference type="GO" id="GO:0031053">
    <property type="term" value="P:primary miRNA processing"/>
    <property type="evidence" value="ECO:0007669"/>
    <property type="project" value="TreeGrafter"/>
</dbReference>
<feature type="compositionally biased region" description="Basic and acidic residues" evidence="7">
    <location>
        <begin position="1597"/>
        <end position="1610"/>
    </location>
</feature>
<feature type="compositionally biased region" description="Basic and acidic residues" evidence="7">
    <location>
        <begin position="215"/>
        <end position="231"/>
    </location>
</feature>
<evidence type="ECO:0000256" key="4">
    <source>
        <dbReference type="ARBA" id="ARBA00022801"/>
    </source>
</evidence>
<dbReference type="HAMAP" id="MF_00104">
    <property type="entry name" value="RNase_III"/>
    <property type="match status" value="1"/>
</dbReference>
<dbReference type="CDD" id="cd00593">
    <property type="entry name" value="RIBOc"/>
    <property type="match status" value="2"/>
</dbReference>
<feature type="compositionally biased region" description="Polar residues" evidence="7">
    <location>
        <begin position="564"/>
        <end position="581"/>
    </location>
</feature>
<dbReference type="PROSITE" id="PS50137">
    <property type="entry name" value="DS_RBD"/>
    <property type="match status" value="1"/>
</dbReference>
<comment type="similarity">
    <text evidence="1">Belongs to the ribonuclease III family.</text>
</comment>
<dbReference type="PANTHER" id="PTHR11207:SF0">
    <property type="entry name" value="RIBONUCLEASE 3"/>
    <property type="match status" value="1"/>
</dbReference>
<feature type="domain" description="RNase III" evidence="9">
    <location>
        <begin position="1320"/>
        <end position="1447"/>
    </location>
</feature>
<dbReference type="InterPro" id="IPR036389">
    <property type="entry name" value="RNase_III_sf"/>
</dbReference>
<evidence type="ECO:0000259" key="8">
    <source>
        <dbReference type="PROSITE" id="PS50137"/>
    </source>
</evidence>
<keyword evidence="2" id="KW-0540">Nuclease</keyword>
<evidence type="ECO:0000256" key="5">
    <source>
        <dbReference type="ARBA" id="ARBA00022884"/>
    </source>
</evidence>
<dbReference type="Pfam" id="PF00035">
    <property type="entry name" value="dsrm"/>
    <property type="match status" value="1"/>
</dbReference>
<dbReference type="Pfam" id="PF14622">
    <property type="entry name" value="Ribonucleas_3_3"/>
    <property type="match status" value="1"/>
</dbReference>